<sequence>MNNLEKYRPYFLAFLRIVVAYMFILHGTAKYLEFPISMTGGNGAVGDPMLLVAGVIEIVGSILLILGLFTRQAAFILSGEMAYAYFFLHVAGKGNLFFPIANGGELALLYSLLFLYFVFSGAGACALDNKFFKKVV</sequence>
<dbReference type="PANTHER" id="PTHR33452:SF4">
    <property type="entry name" value="BLL4328 PROTEIN"/>
    <property type="match status" value="1"/>
</dbReference>
<feature type="transmembrane region" description="Helical" evidence="7">
    <location>
        <begin position="49"/>
        <end position="70"/>
    </location>
</feature>
<evidence type="ECO:0000313" key="9">
    <source>
        <dbReference type="EMBL" id="PRM18261.1"/>
    </source>
</evidence>
<dbReference type="EMBL" id="JMQP01000002">
    <property type="protein sequence ID" value="KIS34762.1"/>
    <property type="molecule type" value="Genomic_DNA"/>
</dbReference>
<dbReference type="RefSeq" id="WP_005659079.1">
    <property type="nucleotide sequence ID" value="NZ_AP018766.1"/>
</dbReference>
<evidence type="ECO:0000256" key="5">
    <source>
        <dbReference type="ARBA" id="ARBA00022989"/>
    </source>
</evidence>
<organism evidence="8 10">
    <name type="scientific">Haemophilus influenzae</name>
    <dbReference type="NCBI Taxonomy" id="727"/>
    <lineage>
        <taxon>Bacteria</taxon>
        <taxon>Pseudomonadati</taxon>
        <taxon>Pseudomonadota</taxon>
        <taxon>Gammaproteobacteria</taxon>
        <taxon>Pasteurellales</taxon>
        <taxon>Pasteurellaceae</taxon>
        <taxon>Haemophilus</taxon>
    </lineage>
</organism>
<feature type="transmembrane region" description="Helical" evidence="7">
    <location>
        <begin position="12"/>
        <end position="29"/>
    </location>
</feature>
<feature type="transmembrane region" description="Helical" evidence="7">
    <location>
        <begin position="107"/>
        <end position="127"/>
    </location>
</feature>
<evidence type="ECO:0000313" key="11">
    <source>
        <dbReference type="Proteomes" id="UP000238866"/>
    </source>
</evidence>
<dbReference type="AlphaFoldDB" id="A0A0D0H083"/>
<dbReference type="EMBL" id="MZLD01000053">
    <property type="protein sequence ID" value="PRM18261.1"/>
    <property type="molecule type" value="Genomic_DNA"/>
</dbReference>
<evidence type="ECO:0000256" key="7">
    <source>
        <dbReference type="SAM" id="Phobius"/>
    </source>
</evidence>
<name>A0A0D0H083_HAEIF</name>
<comment type="similarity">
    <text evidence="2">Belongs to the DoxX family.</text>
</comment>
<evidence type="ECO:0000256" key="1">
    <source>
        <dbReference type="ARBA" id="ARBA00004651"/>
    </source>
</evidence>
<evidence type="ECO:0000256" key="2">
    <source>
        <dbReference type="ARBA" id="ARBA00006679"/>
    </source>
</evidence>
<keyword evidence="6 7" id="KW-0472">Membrane</keyword>
<evidence type="ECO:0000256" key="4">
    <source>
        <dbReference type="ARBA" id="ARBA00022692"/>
    </source>
</evidence>
<keyword evidence="3" id="KW-1003">Cell membrane</keyword>
<dbReference type="PANTHER" id="PTHR33452">
    <property type="entry name" value="OXIDOREDUCTASE CATD-RELATED"/>
    <property type="match status" value="1"/>
</dbReference>
<reference evidence="9 11" key="2">
    <citation type="submission" date="2017-02" db="EMBL/GenBank/DDBJ databases">
        <title>Haemophilus influenzae in COPD genome sequencing project.</title>
        <authorList>
            <person name="Murphy T.F."/>
            <person name="Kong Y."/>
            <person name="Nadendla S."/>
            <person name="Tettelin H."/>
            <person name="Pettigrew M."/>
        </authorList>
    </citation>
    <scope>NUCLEOTIDE SEQUENCE [LARGE SCALE GENOMIC DNA]</scope>
    <source>
        <strain evidence="9 11">13P36H1</strain>
    </source>
</reference>
<evidence type="ECO:0000313" key="8">
    <source>
        <dbReference type="EMBL" id="KIS34762.1"/>
    </source>
</evidence>
<dbReference type="GO" id="GO:0005886">
    <property type="term" value="C:plasma membrane"/>
    <property type="evidence" value="ECO:0007669"/>
    <property type="project" value="UniProtKB-SubCell"/>
</dbReference>
<evidence type="ECO:0000256" key="3">
    <source>
        <dbReference type="ARBA" id="ARBA00022475"/>
    </source>
</evidence>
<keyword evidence="4 7" id="KW-0812">Transmembrane</keyword>
<keyword evidence="5 7" id="KW-1133">Transmembrane helix</keyword>
<dbReference type="PATRIC" id="fig|727.564.peg.963"/>
<dbReference type="InterPro" id="IPR032808">
    <property type="entry name" value="DoxX"/>
</dbReference>
<protein>
    <submittedName>
        <fullName evidence="8">DoxX</fullName>
    </submittedName>
</protein>
<dbReference type="Proteomes" id="UP000238866">
    <property type="component" value="Unassembled WGS sequence"/>
</dbReference>
<gene>
    <name evidence="9" type="ORF">BVZ99_01345</name>
    <name evidence="8" type="ORF">NTHI1209_00364</name>
</gene>
<dbReference type="Pfam" id="PF07681">
    <property type="entry name" value="DoxX"/>
    <property type="match status" value="1"/>
</dbReference>
<accession>A0A0D0H083</accession>
<dbReference type="Proteomes" id="UP000050700">
    <property type="component" value="Unassembled WGS sequence"/>
</dbReference>
<evidence type="ECO:0000256" key="6">
    <source>
        <dbReference type="ARBA" id="ARBA00023136"/>
    </source>
</evidence>
<evidence type="ECO:0000313" key="10">
    <source>
        <dbReference type="Proteomes" id="UP000050700"/>
    </source>
</evidence>
<comment type="subcellular location">
    <subcellularLocation>
        <location evidence="1">Cell membrane</location>
        <topology evidence="1">Multi-pass membrane protein</topology>
    </subcellularLocation>
</comment>
<comment type="caution">
    <text evidence="8">The sequence shown here is derived from an EMBL/GenBank/DDBJ whole genome shotgun (WGS) entry which is preliminary data.</text>
</comment>
<proteinExistence type="inferred from homology"/>
<dbReference type="InterPro" id="IPR051907">
    <property type="entry name" value="DoxX-like_oxidoreductase"/>
</dbReference>
<reference evidence="8 10" key="1">
    <citation type="submission" date="2014-05" db="EMBL/GenBank/DDBJ databases">
        <title>Methylome analysis of the phasevarions of Haemophilus influenzae.</title>
        <authorList>
            <person name="Atack J.M."/>
            <person name="Fox K.L."/>
            <person name="Power P.M."/>
            <person name="Clark T."/>
            <person name="Jurcisek J."/>
            <person name="Korlach J."/>
            <person name="Bakaletz L.O."/>
            <person name="Jennings M.P."/>
        </authorList>
    </citation>
    <scope>NUCLEOTIDE SEQUENCE [LARGE SCALE GENOMIC DNA]</scope>
    <source>
        <strain evidence="8 10">1209</strain>
    </source>
</reference>